<proteinExistence type="predicted"/>
<dbReference type="InterPro" id="IPR040840">
    <property type="entry name" value="TcA_TcB_BD"/>
</dbReference>
<protein>
    <recommendedName>
        <fullName evidence="1">Tc toxin complex TcA C-terminal TcB-binding domain-containing protein</fullName>
    </recommendedName>
</protein>
<dbReference type="Pfam" id="PF18276">
    <property type="entry name" value="TcA_TcB_BD"/>
    <property type="match status" value="1"/>
</dbReference>
<feature type="domain" description="Tc toxin complex TcA C-terminal TcB-binding" evidence="1">
    <location>
        <begin position="668"/>
        <end position="956"/>
    </location>
</feature>
<accession>A0ABW1HDD9</accession>
<gene>
    <name evidence="2" type="ORF">ACFQGL_24410</name>
</gene>
<sequence>MTNYFHETLADTVLYTLGGRWIDKQDTAFSYSFENFFHPFVGELIEELNRKSLAGMLDPDFHQGLSDPTFFDSLYKALTNDLVKITHEPKEIDLGVGRPYSGYNWELLFHVPLTIAVHLSKNQRFAEARKWFHYIFDPTCNDTALPVPQRFWKFLAFRRAGVVKQVDEQLMILSKPVAECTPAELALKQQILQGYEAIKNRPFQPHAVARTRQLAYQYCVVMKYLDNLIAWGDSLFRQDTSETLTEATQLYVLAANLLGQRPQRVPRTGTVRPKTFAELRKQGLDAMGNTLVEMEGKFPLSAGMPKMGEDDPDAAGPLFGIGRTLYFCIPRNEKLLGYWDTVADRLFKIRNGMNIEGIVRQLALFDPPLDPGMLVKAAAAGIDIGAVISGTNQPISPVRAPFLIQMALELSGEVRGLGAALVVAIEKGDGERLAVLRQGHETRIQQMQQEVRFLQWASAQEATRSLLTNRRPALERLHYYQRLLGLPADPNTADELAVTFEGLSLTEENFAEAYGKLVAQYDKPITAQDLPQLRLAEEQSPTILSGAVGSGKLYLSANEDVELNSHLPRARDTSLHGSIANAMASAFAPVPDADADAHFWGIGGKIKLNVGTALVAAARIAGDISGIIATWERDQAGMAARTASYERRADEWLLQYNLAAHDLAVIGRQILTSMLAEQVARHDHLITKQQIADTQEADRFLRSKFSNEELYAWTHGEVSRLYYEYYRFAVDTARKAEQAMKRELMRPEVDAQDFVKFNYWDGGRRGLLSGEALQLDVKRMELAYHENNKREYELTRHVSLRRLAPVALLALKATGSCQVTVPEWVFDLDTPGHYLRRIRSVGLTIPCVTGPYTSLSCTLTLTRSSVRTAPLAGDGYRRQGGEDGRFVDYFSATQSIVTSSGQNDSGLFETSLRDERLLPFEGAGVESVWTLALPDEFRQIDYATISDAILHFRYTAREGGVPLRTAAVENLKELVADADETGLGLLLSLRHDFPSEWSAFLGGSGDFSATIRADYLPYLAQHKTVTVAGFELYGLTAGEVPRHHVVGDQAMWDAASAALNTPDGYVFTAPPDTPGPTQVLTRSEGADVWLIMRYTLE</sequence>
<evidence type="ECO:0000313" key="3">
    <source>
        <dbReference type="Proteomes" id="UP001596226"/>
    </source>
</evidence>
<evidence type="ECO:0000259" key="1">
    <source>
        <dbReference type="Pfam" id="PF18276"/>
    </source>
</evidence>
<keyword evidence="3" id="KW-1185">Reference proteome</keyword>
<dbReference type="EMBL" id="JBHSQS010000017">
    <property type="protein sequence ID" value="MFC5926484.1"/>
    <property type="molecule type" value="Genomic_DNA"/>
</dbReference>
<evidence type="ECO:0000313" key="2">
    <source>
        <dbReference type="EMBL" id="MFC5926484.1"/>
    </source>
</evidence>
<name>A0ABW1HDD9_9ACTN</name>
<organism evidence="2 3">
    <name type="scientific">Micromonospora vulcania</name>
    <dbReference type="NCBI Taxonomy" id="1441873"/>
    <lineage>
        <taxon>Bacteria</taxon>
        <taxon>Bacillati</taxon>
        <taxon>Actinomycetota</taxon>
        <taxon>Actinomycetes</taxon>
        <taxon>Micromonosporales</taxon>
        <taxon>Micromonosporaceae</taxon>
        <taxon>Micromonospora</taxon>
    </lineage>
</organism>
<reference evidence="3" key="1">
    <citation type="journal article" date="2019" name="Int. J. Syst. Evol. Microbiol.">
        <title>The Global Catalogue of Microorganisms (GCM) 10K type strain sequencing project: providing services to taxonomists for standard genome sequencing and annotation.</title>
        <authorList>
            <consortium name="The Broad Institute Genomics Platform"/>
            <consortium name="The Broad Institute Genome Sequencing Center for Infectious Disease"/>
            <person name="Wu L."/>
            <person name="Ma J."/>
        </authorList>
    </citation>
    <scope>NUCLEOTIDE SEQUENCE [LARGE SCALE GENOMIC DNA]</scope>
    <source>
        <strain evidence="3">CGMCC 4.7144</strain>
    </source>
</reference>
<comment type="caution">
    <text evidence="2">The sequence shown here is derived from an EMBL/GenBank/DDBJ whole genome shotgun (WGS) entry which is preliminary data.</text>
</comment>
<dbReference type="Proteomes" id="UP001596226">
    <property type="component" value="Unassembled WGS sequence"/>
</dbReference>
<dbReference type="RefSeq" id="WP_377514727.1">
    <property type="nucleotide sequence ID" value="NZ_JBHSQS010000017.1"/>
</dbReference>